<evidence type="ECO:0000313" key="3">
    <source>
        <dbReference type="Proteomes" id="UP001317259"/>
    </source>
</evidence>
<sequence>MTELEERLRAAFDARARTFESSPDAWARVQARHGRRDYRRWARPLLAAVPVALLAAFVPVLLGGGLGREIAAGPEEVYGRLMKGREPAGEQVTVDNPTEGRPMRIWFAEASLGYPEVCYVVERAAAEPYGGCAPVQEWAQADFVGSTLRSGAETAMDWGVATPEVGAVTGVTAGGRRIPGAVLAPAGAPYRIWTVDYPEREPIQKIEYADARGGHLGWSSRDMLATTPGPALGQAVELPEGVTVRPHLAEQGTTLAWTRAGAGIAESRVDGKETLYVGVTRDVIAGYAPAGVTRVAVSFPGEGTVTMEVTPDPWGLGIGLFSGASPRSDTYAGYTAIAYDASGKEVKRLQEPVREQPGGAEKPIGAVIDLPGTENSGRPTRVWFARPGDGPTVLCATGGASPYGQGSSWCAQTGPASDLPRSTATAYLPKPGVVVHFGPAGDDLEQVEAVLSDGSRVRAAFLRPEGAPGRLWHVAVPLGARVGGYLVRTRGAEPRAVPVVDKTCGRTVSAAEPGGVSLPADVTARLNGSCLAFREGGELVPALPGPVPGSRLSEQFGGRFPAYWAHGERAWYGYAPAGTAKVVITWKGGGRAEAAATPDPWGQGVALFAGQGPEGADYAETRLTGYGAGGEELWQAPR</sequence>
<accession>A0ABT0FYI7</accession>
<keyword evidence="1" id="KW-0812">Transmembrane</keyword>
<feature type="transmembrane region" description="Helical" evidence="1">
    <location>
        <begin position="45"/>
        <end position="66"/>
    </location>
</feature>
<name>A0ABT0FYI7_9ACTN</name>
<gene>
    <name evidence="2" type="ORF">MF672_026885</name>
</gene>
<evidence type="ECO:0000256" key="1">
    <source>
        <dbReference type="SAM" id="Phobius"/>
    </source>
</evidence>
<organism evidence="2 3">
    <name type="scientific">Actinomadura luzonensis</name>
    <dbReference type="NCBI Taxonomy" id="2805427"/>
    <lineage>
        <taxon>Bacteria</taxon>
        <taxon>Bacillati</taxon>
        <taxon>Actinomycetota</taxon>
        <taxon>Actinomycetes</taxon>
        <taxon>Streptosporangiales</taxon>
        <taxon>Thermomonosporaceae</taxon>
        <taxon>Actinomadura</taxon>
    </lineage>
</organism>
<keyword evidence="3" id="KW-1185">Reference proteome</keyword>
<proteinExistence type="predicted"/>
<dbReference type="Proteomes" id="UP001317259">
    <property type="component" value="Unassembled WGS sequence"/>
</dbReference>
<keyword evidence="1" id="KW-0472">Membrane</keyword>
<comment type="caution">
    <text evidence="2">The sequence shown here is derived from an EMBL/GenBank/DDBJ whole genome shotgun (WGS) entry which is preliminary data.</text>
</comment>
<protein>
    <submittedName>
        <fullName evidence="2">Uncharacterized protein</fullName>
    </submittedName>
</protein>
<reference evidence="2 3" key="1">
    <citation type="submission" date="2022-04" db="EMBL/GenBank/DDBJ databases">
        <title>Genome draft of Actinomadura sp. ATCC 31491.</title>
        <authorList>
            <person name="Shi X."/>
            <person name="Du Y."/>
        </authorList>
    </citation>
    <scope>NUCLEOTIDE SEQUENCE [LARGE SCALE GENOMIC DNA]</scope>
    <source>
        <strain evidence="2 3">ATCC 31491</strain>
    </source>
</reference>
<dbReference type="RefSeq" id="WP_242375010.1">
    <property type="nucleotide sequence ID" value="NZ_JAKRKC020000001.1"/>
</dbReference>
<dbReference type="EMBL" id="JAKRKC020000001">
    <property type="protein sequence ID" value="MCK2217387.1"/>
    <property type="molecule type" value="Genomic_DNA"/>
</dbReference>
<keyword evidence="1" id="KW-1133">Transmembrane helix</keyword>
<evidence type="ECO:0000313" key="2">
    <source>
        <dbReference type="EMBL" id="MCK2217387.1"/>
    </source>
</evidence>